<gene>
    <name evidence="1" type="ORF">EPI10_002201</name>
</gene>
<keyword evidence="2" id="KW-1185">Reference proteome</keyword>
<dbReference type="PANTHER" id="PTHR11439">
    <property type="entry name" value="GAG-POL-RELATED RETROTRANSPOSON"/>
    <property type="match status" value="1"/>
</dbReference>
<evidence type="ECO:0000313" key="2">
    <source>
        <dbReference type="Proteomes" id="UP000325315"/>
    </source>
</evidence>
<dbReference type="EMBL" id="SMMG02000007">
    <property type="protein sequence ID" value="KAA3467163.1"/>
    <property type="molecule type" value="Genomic_DNA"/>
</dbReference>
<dbReference type="AlphaFoldDB" id="A0A5B6VDF7"/>
<proteinExistence type="predicted"/>
<accession>A0A5B6VDF7</accession>
<dbReference type="Proteomes" id="UP000325315">
    <property type="component" value="Unassembled WGS sequence"/>
</dbReference>
<comment type="caution">
    <text evidence="1">The sequence shown here is derived from an EMBL/GenBank/DDBJ whole genome shotgun (WGS) entry which is preliminary data.</text>
</comment>
<protein>
    <submittedName>
        <fullName evidence="1">Retrovirus-related Pol polyprotein from transposon TNT 1-94</fullName>
    </submittedName>
</protein>
<name>A0A5B6VDF7_9ROSI</name>
<reference evidence="2" key="1">
    <citation type="journal article" date="2019" name="Plant Biotechnol. J.">
        <title>Genome sequencing of the Australian wild diploid species Gossypium australe highlights disease resistance and delayed gland morphogenesis.</title>
        <authorList>
            <person name="Cai Y."/>
            <person name="Cai X."/>
            <person name="Wang Q."/>
            <person name="Wang P."/>
            <person name="Zhang Y."/>
            <person name="Cai C."/>
            <person name="Xu Y."/>
            <person name="Wang K."/>
            <person name="Zhou Z."/>
            <person name="Wang C."/>
            <person name="Geng S."/>
            <person name="Li B."/>
            <person name="Dong Q."/>
            <person name="Hou Y."/>
            <person name="Wang H."/>
            <person name="Ai P."/>
            <person name="Liu Z."/>
            <person name="Yi F."/>
            <person name="Sun M."/>
            <person name="An G."/>
            <person name="Cheng J."/>
            <person name="Zhang Y."/>
            <person name="Shi Q."/>
            <person name="Xie Y."/>
            <person name="Shi X."/>
            <person name="Chang Y."/>
            <person name="Huang F."/>
            <person name="Chen Y."/>
            <person name="Hong S."/>
            <person name="Mi L."/>
            <person name="Sun Q."/>
            <person name="Zhang L."/>
            <person name="Zhou B."/>
            <person name="Peng R."/>
            <person name="Zhang X."/>
            <person name="Liu F."/>
        </authorList>
    </citation>
    <scope>NUCLEOTIDE SEQUENCE [LARGE SCALE GENOMIC DNA]</scope>
    <source>
        <strain evidence="2">cv. PA1801</strain>
    </source>
</reference>
<organism evidence="1 2">
    <name type="scientific">Gossypium australe</name>
    <dbReference type="NCBI Taxonomy" id="47621"/>
    <lineage>
        <taxon>Eukaryota</taxon>
        <taxon>Viridiplantae</taxon>
        <taxon>Streptophyta</taxon>
        <taxon>Embryophyta</taxon>
        <taxon>Tracheophyta</taxon>
        <taxon>Spermatophyta</taxon>
        <taxon>Magnoliopsida</taxon>
        <taxon>eudicotyledons</taxon>
        <taxon>Gunneridae</taxon>
        <taxon>Pentapetalae</taxon>
        <taxon>rosids</taxon>
        <taxon>malvids</taxon>
        <taxon>Malvales</taxon>
        <taxon>Malvaceae</taxon>
        <taxon>Malvoideae</taxon>
        <taxon>Gossypium</taxon>
    </lineage>
</organism>
<evidence type="ECO:0000313" key="1">
    <source>
        <dbReference type="EMBL" id="KAA3467163.1"/>
    </source>
</evidence>
<sequence length="175" mass="20407">MECLKKEFEMKDLVKTKFCLGLQIKCLKNGSLCIKQYIFYMHNTHPLSTSMVVRSLDVNKDSFYPQENDEDFLCPEVPYLNAIGALIYLASHTRPDISFSVNLLARFNSFPTRRHWNRVKHVFCYLQGTRDMSLFFPKRTKKELVGFADAGYLFDPYNARSETGYVFTYDCTTIS</sequence>
<dbReference type="PANTHER" id="PTHR11439:SF486">
    <property type="entry name" value="RLK (RECEPTOR-LIKE KINASE) PROTEIN, PUTATIVE-RELATED"/>
    <property type="match status" value="1"/>
</dbReference>
<dbReference type="OrthoDB" id="1002352at2759"/>